<dbReference type="EMBL" id="JAHUZE010000004">
    <property type="protein sequence ID" value="MBV7380752.1"/>
    <property type="molecule type" value="Genomic_DNA"/>
</dbReference>
<evidence type="ECO:0000313" key="2">
    <source>
        <dbReference type="Proteomes" id="UP000756530"/>
    </source>
</evidence>
<dbReference type="InterPro" id="IPR001753">
    <property type="entry name" value="Enoyl-CoA_hydra/iso"/>
</dbReference>
<keyword evidence="2" id="KW-1185">Reference proteome</keyword>
<dbReference type="CDD" id="cd06558">
    <property type="entry name" value="crotonase-like"/>
    <property type="match status" value="1"/>
</dbReference>
<reference evidence="1 2" key="1">
    <citation type="submission" date="2021-05" db="EMBL/GenBank/DDBJ databases">
        <title>Culturable bacteria isolated from Daya Bay.</title>
        <authorList>
            <person name="Zheng W."/>
            <person name="Yu S."/>
            <person name="Huang Y."/>
        </authorList>
    </citation>
    <scope>NUCLEOTIDE SEQUENCE [LARGE SCALE GENOMIC DNA]</scope>
    <source>
        <strain evidence="1 2">DP4N28-5</strain>
    </source>
</reference>
<protein>
    <submittedName>
        <fullName evidence="1">Enoyl-CoA hydratase/isomerase family protein</fullName>
    </submittedName>
</protein>
<dbReference type="Pfam" id="PF00378">
    <property type="entry name" value="ECH_1"/>
    <property type="match status" value="1"/>
</dbReference>
<dbReference type="PANTHER" id="PTHR11941">
    <property type="entry name" value="ENOYL-COA HYDRATASE-RELATED"/>
    <property type="match status" value="1"/>
</dbReference>
<gene>
    <name evidence="1" type="ORF">KJP28_17640</name>
</gene>
<dbReference type="Proteomes" id="UP000756530">
    <property type="component" value="Unassembled WGS sequence"/>
</dbReference>
<comment type="caution">
    <text evidence="1">The sequence shown here is derived from an EMBL/GenBank/DDBJ whole genome shotgun (WGS) entry which is preliminary data.</text>
</comment>
<dbReference type="RefSeq" id="WP_218393939.1">
    <property type="nucleotide sequence ID" value="NZ_JAHUZE010000004.1"/>
</dbReference>
<proteinExistence type="predicted"/>
<evidence type="ECO:0000313" key="1">
    <source>
        <dbReference type="EMBL" id="MBV7380752.1"/>
    </source>
</evidence>
<name>A0ABS6T655_9RHOB</name>
<organism evidence="1 2">
    <name type="scientific">Maritimibacter dapengensis</name>
    <dbReference type="NCBI Taxonomy" id="2836868"/>
    <lineage>
        <taxon>Bacteria</taxon>
        <taxon>Pseudomonadati</taxon>
        <taxon>Pseudomonadota</taxon>
        <taxon>Alphaproteobacteria</taxon>
        <taxon>Rhodobacterales</taxon>
        <taxon>Roseobacteraceae</taxon>
        <taxon>Maritimibacter</taxon>
    </lineage>
</organism>
<sequence>MAYPILYETDGAIARVTLNRPEAFNAMDKALRDGFKRAIMDIHANDDIRVVILSGNGRGFCAGTDLQEKIDNPITLLIEQEYRPILAAISTSPKIWIAQVHGSAAGIGAALAMNCDLMTMADSATIYMAFAAIGLIPDGGNTWLLHRGLGYKRAMQAILEGRKIPAEEAVALGLANATHAHDALADETTALAARIAAGPPLASAAAKRLLRAMDGASYETAVTLEAQEQSALIQSADSREGVQAFFEKRKPNFKGA</sequence>
<accession>A0ABS6T655</accession>
<dbReference type="PANTHER" id="PTHR11941:SF133">
    <property type="entry name" value="1,2-EPOXYPHENYLACETYL-COA ISOMERASE"/>
    <property type="match status" value="1"/>
</dbReference>